<protein>
    <submittedName>
        <fullName evidence="2">Superoxide dismutase [Ni]</fullName>
    </submittedName>
</protein>
<feature type="chain" id="PRO_5047416252" evidence="1">
    <location>
        <begin position="25"/>
        <end position="146"/>
    </location>
</feature>
<gene>
    <name evidence="2" type="ORF">P9H32_17210</name>
</gene>
<evidence type="ECO:0000313" key="2">
    <source>
        <dbReference type="EMBL" id="MDZ8120373.1"/>
    </source>
</evidence>
<reference evidence="2 3" key="1">
    <citation type="journal article" date="2024" name="Appl. Environ. Microbiol.">
        <title>Pontiella agarivorans sp. nov., a novel marine anaerobic bacterium capable of degrading macroalgal polysaccharides and fixing nitrogen.</title>
        <authorList>
            <person name="Liu N."/>
            <person name="Kivenson V."/>
            <person name="Peng X."/>
            <person name="Cui Z."/>
            <person name="Lankiewicz T.S."/>
            <person name="Gosselin K.M."/>
            <person name="English C.J."/>
            <person name="Blair E.M."/>
            <person name="O'Malley M.A."/>
            <person name="Valentine D.L."/>
        </authorList>
    </citation>
    <scope>NUCLEOTIDE SEQUENCE [LARGE SCALE GENOMIC DNA]</scope>
    <source>
        <strain evidence="2 3">NLcol2</strain>
    </source>
</reference>
<sequence length="146" mass="16938">MKKTAKYMTIMVLFGAIATASVQAHCQVPCGIYDDEMRVKMMYEHVTTITKAMQQIEAGQNANQTTRWIMNKEKHAEEIIELVSDYFLAQRIKEGMDHYEDNLKTLHQIIVYSMKCKQTTDVANAKKLSEAIHKLEHTYFGEKHQH</sequence>
<dbReference type="SUPFAM" id="SSF109770">
    <property type="entry name" value="Nickel-containing superoxide dismutase, NiSOD"/>
    <property type="match status" value="1"/>
</dbReference>
<evidence type="ECO:0000313" key="3">
    <source>
        <dbReference type="Proteomes" id="UP001290861"/>
    </source>
</evidence>
<keyword evidence="1" id="KW-0732">Signal</keyword>
<comment type="caution">
    <text evidence="2">The sequence shown here is derived from an EMBL/GenBank/DDBJ whole genome shotgun (WGS) entry which is preliminary data.</text>
</comment>
<dbReference type="Pfam" id="PF09055">
    <property type="entry name" value="Sod_Ni"/>
    <property type="match status" value="1"/>
</dbReference>
<accession>A0ABU5N1P1</accession>
<proteinExistence type="predicted"/>
<dbReference type="EMBL" id="JARVCO010000012">
    <property type="protein sequence ID" value="MDZ8120373.1"/>
    <property type="molecule type" value="Genomic_DNA"/>
</dbReference>
<dbReference type="Proteomes" id="UP001290861">
    <property type="component" value="Unassembled WGS sequence"/>
</dbReference>
<name>A0ABU5N1P1_9BACT</name>
<keyword evidence="3" id="KW-1185">Reference proteome</keyword>
<feature type="signal peptide" evidence="1">
    <location>
        <begin position="1"/>
        <end position="24"/>
    </location>
</feature>
<dbReference type="Gene3D" id="1.20.120.400">
    <property type="entry name" value="Nickel-containing superoxide dismutase"/>
    <property type="match status" value="1"/>
</dbReference>
<evidence type="ECO:0000256" key="1">
    <source>
        <dbReference type="SAM" id="SignalP"/>
    </source>
</evidence>
<dbReference type="RefSeq" id="WP_322610146.1">
    <property type="nucleotide sequence ID" value="NZ_JARVCO010000012.1"/>
</dbReference>
<dbReference type="InterPro" id="IPR036502">
    <property type="entry name" value="NiSOD_sf"/>
</dbReference>
<organism evidence="2 3">
    <name type="scientific">Pontiella agarivorans</name>
    <dbReference type="NCBI Taxonomy" id="3038953"/>
    <lineage>
        <taxon>Bacteria</taxon>
        <taxon>Pseudomonadati</taxon>
        <taxon>Kiritimatiellota</taxon>
        <taxon>Kiritimatiellia</taxon>
        <taxon>Kiritimatiellales</taxon>
        <taxon>Pontiellaceae</taxon>
        <taxon>Pontiella</taxon>
    </lineage>
</organism>
<dbReference type="InterPro" id="IPR014123">
    <property type="entry name" value="Superoxide_dismutase_Ni-type"/>
</dbReference>